<dbReference type="Proteomes" id="UP000663844">
    <property type="component" value="Unassembled WGS sequence"/>
</dbReference>
<dbReference type="EMBL" id="CAJOAZ010010921">
    <property type="protein sequence ID" value="CAF4228692.1"/>
    <property type="molecule type" value="Genomic_DNA"/>
</dbReference>
<evidence type="ECO:0000313" key="3">
    <source>
        <dbReference type="Proteomes" id="UP000663845"/>
    </source>
</evidence>
<comment type="caution">
    <text evidence="1">The sequence shown here is derived from an EMBL/GenBank/DDBJ whole genome shotgun (WGS) entry which is preliminary data.</text>
</comment>
<name>A0A813VS32_9BILA</name>
<gene>
    <name evidence="1" type="ORF">JYZ213_LOCUS7844</name>
    <name evidence="2" type="ORF">OXD698_LOCUS42274</name>
</gene>
<dbReference type="EMBL" id="CAJNOG010000052">
    <property type="protein sequence ID" value="CAF0850009.1"/>
    <property type="molecule type" value="Genomic_DNA"/>
</dbReference>
<reference evidence="1" key="1">
    <citation type="submission" date="2021-02" db="EMBL/GenBank/DDBJ databases">
        <authorList>
            <person name="Nowell W R."/>
        </authorList>
    </citation>
    <scope>NUCLEOTIDE SEQUENCE</scope>
</reference>
<organism evidence="1 3">
    <name type="scientific">Adineta steineri</name>
    <dbReference type="NCBI Taxonomy" id="433720"/>
    <lineage>
        <taxon>Eukaryota</taxon>
        <taxon>Metazoa</taxon>
        <taxon>Spiralia</taxon>
        <taxon>Gnathifera</taxon>
        <taxon>Rotifera</taxon>
        <taxon>Eurotatoria</taxon>
        <taxon>Bdelloidea</taxon>
        <taxon>Adinetida</taxon>
        <taxon>Adinetidae</taxon>
        <taxon>Adineta</taxon>
    </lineage>
</organism>
<evidence type="ECO:0000313" key="1">
    <source>
        <dbReference type="EMBL" id="CAF0850009.1"/>
    </source>
</evidence>
<sequence>MDPKHFLEILRNSDWNETVTEQVSGRNRRIINLTDFSEQFTTNCGAAVGPDEPITYNGSYIRDDFFPAKHSNGTT</sequence>
<dbReference type="Proteomes" id="UP000663845">
    <property type="component" value="Unassembled WGS sequence"/>
</dbReference>
<proteinExistence type="predicted"/>
<evidence type="ECO:0000313" key="2">
    <source>
        <dbReference type="EMBL" id="CAF4228692.1"/>
    </source>
</evidence>
<dbReference type="AlphaFoldDB" id="A0A813VS32"/>
<accession>A0A813VS32</accession>
<protein>
    <submittedName>
        <fullName evidence="1">Uncharacterized protein</fullName>
    </submittedName>
</protein>